<reference evidence="5 6" key="1">
    <citation type="submission" date="2020-01" db="EMBL/GenBank/DDBJ databases">
        <title>Paenibacillus soybeanensis sp. nov. isolated from the nodules of soybean (Glycine max(L.) Merr).</title>
        <authorList>
            <person name="Wang H."/>
        </authorList>
    </citation>
    <scope>NUCLEOTIDE SEQUENCE [LARGE SCALE GENOMIC DNA]</scope>
    <source>
        <strain evidence="5 6">T1</strain>
    </source>
</reference>
<dbReference type="Pfam" id="PF00255">
    <property type="entry name" value="GSHPx"/>
    <property type="match status" value="1"/>
</dbReference>
<evidence type="ECO:0000256" key="3">
    <source>
        <dbReference type="ARBA" id="ARBA00023002"/>
    </source>
</evidence>
<comment type="caution">
    <text evidence="5">The sequence shown here is derived from an EMBL/GenBank/DDBJ whole genome shotgun (WGS) entry which is preliminary data.</text>
</comment>
<dbReference type="PIRSF" id="PIRSF000303">
    <property type="entry name" value="Glutathion_perox"/>
    <property type="match status" value="1"/>
</dbReference>
<dbReference type="Proteomes" id="UP000665561">
    <property type="component" value="Unassembled WGS sequence"/>
</dbReference>
<dbReference type="Gene3D" id="3.40.30.10">
    <property type="entry name" value="Glutaredoxin"/>
    <property type="match status" value="1"/>
</dbReference>
<name>A0ABW9XRI5_9BACL</name>
<protein>
    <recommendedName>
        <fullName evidence="4">Glutathione peroxidase</fullName>
    </recommendedName>
</protein>
<proteinExistence type="inferred from homology"/>
<evidence type="ECO:0000256" key="2">
    <source>
        <dbReference type="ARBA" id="ARBA00022559"/>
    </source>
</evidence>
<evidence type="ECO:0000313" key="6">
    <source>
        <dbReference type="Proteomes" id="UP000665561"/>
    </source>
</evidence>
<dbReference type="PANTHER" id="PTHR11592:SF78">
    <property type="entry name" value="GLUTATHIONE PEROXIDASE"/>
    <property type="match status" value="1"/>
</dbReference>
<dbReference type="InterPro" id="IPR000889">
    <property type="entry name" value="Glutathione_peroxidase"/>
</dbReference>
<gene>
    <name evidence="5" type="ORF">GT019_15390</name>
</gene>
<dbReference type="InterPro" id="IPR029760">
    <property type="entry name" value="GPX_CS"/>
</dbReference>
<dbReference type="InterPro" id="IPR036249">
    <property type="entry name" value="Thioredoxin-like_sf"/>
</dbReference>
<evidence type="ECO:0000256" key="4">
    <source>
        <dbReference type="RuleBase" id="RU000499"/>
    </source>
</evidence>
<keyword evidence="3 4" id="KW-0560">Oxidoreductase</keyword>
<organism evidence="5 6">
    <name type="scientific">Paenibacillus glycinis</name>
    <dbReference type="NCBI Taxonomy" id="2697035"/>
    <lineage>
        <taxon>Bacteria</taxon>
        <taxon>Bacillati</taxon>
        <taxon>Bacillota</taxon>
        <taxon>Bacilli</taxon>
        <taxon>Bacillales</taxon>
        <taxon>Paenibacillaceae</taxon>
        <taxon>Paenibacillus</taxon>
    </lineage>
</organism>
<comment type="similarity">
    <text evidence="1 4">Belongs to the glutathione peroxidase family.</text>
</comment>
<dbReference type="PROSITE" id="PS51355">
    <property type="entry name" value="GLUTATHIONE_PEROXID_3"/>
    <property type="match status" value="1"/>
</dbReference>
<keyword evidence="2 4" id="KW-0575">Peroxidase</keyword>
<keyword evidence="6" id="KW-1185">Reference proteome</keyword>
<dbReference type="EMBL" id="JAAAMV010000011">
    <property type="protein sequence ID" value="NBD25267.1"/>
    <property type="molecule type" value="Genomic_DNA"/>
</dbReference>
<sequence length="186" mass="20666">MTTLYDLQAATAQGANKALSDYAGDVMLIVNTASKCGFTPQYAELQKLHEQYADQGLRVLGFPSNQFGEQEPGTDSDVQSFCQINYGVSFPLFAKSDVRDETANPVFRYLTEQAPFRGFDTSEPSGKMLHSFLSEKLPHWLGDDSVKWNFTKFLVNRQGQVVGRYESTVEPLSMASDIEALLADSK</sequence>
<evidence type="ECO:0000313" key="5">
    <source>
        <dbReference type="EMBL" id="NBD25267.1"/>
    </source>
</evidence>
<accession>A0ABW9XRI5</accession>
<dbReference type="RefSeq" id="WP_161744079.1">
    <property type="nucleotide sequence ID" value="NZ_JAAAMV010000011.1"/>
</dbReference>
<dbReference type="CDD" id="cd00340">
    <property type="entry name" value="GSH_Peroxidase"/>
    <property type="match status" value="1"/>
</dbReference>
<dbReference type="PANTHER" id="PTHR11592">
    <property type="entry name" value="GLUTATHIONE PEROXIDASE"/>
    <property type="match status" value="1"/>
</dbReference>
<dbReference type="PROSITE" id="PS00763">
    <property type="entry name" value="GLUTATHIONE_PEROXID_2"/>
    <property type="match status" value="1"/>
</dbReference>
<dbReference type="SUPFAM" id="SSF52833">
    <property type="entry name" value="Thioredoxin-like"/>
    <property type="match status" value="1"/>
</dbReference>
<dbReference type="PRINTS" id="PR01011">
    <property type="entry name" value="GLUTPROXDASE"/>
</dbReference>
<evidence type="ECO:0000256" key="1">
    <source>
        <dbReference type="ARBA" id="ARBA00006926"/>
    </source>
</evidence>